<comment type="catalytic activity">
    <reaction evidence="12 14">
        <text>riboflavin + ATP = FMN + ADP + H(+)</text>
        <dbReference type="Rhea" id="RHEA:14357"/>
        <dbReference type="ChEBI" id="CHEBI:15378"/>
        <dbReference type="ChEBI" id="CHEBI:30616"/>
        <dbReference type="ChEBI" id="CHEBI:57986"/>
        <dbReference type="ChEBI" id="CHEBI:58210"/>
        <dbReference type="ChEBI" id="CHEBI:456216"/>
        <dbReference type="EC" id="2.7.1.26"/>
    </reaction>
</comment>
<comment type="catalytic activity">
    <reaction evidence="13 14">
        <text>FMN + ATP + H(+) = FAD + diphosphate</text>
        <dbReference type="Rhea" id="RHEA:17237"/>
        <dbReference type="ChEBI" id="CHEBI:15378"/>
        <dbReference type="ChEBI" id="CHEBI:30616"/>
        <dbReference type="ChEBI" id="CHEBI:33019"/>
        <dbReference type="ChEBI" id="CHEBI:57692"/>
        <dbReference type="ChEBI" id="CHEBI:58210"/>
        <dbReference type="EC" id="2.7.7.2"/>
    </reaction>
</comment>
<name>A0A4R1QPA4_9FIRM</name>
<protein>
    <recommendedName>
        <fullName evidence="14">Riboflavin biosynthesis protein</fullName>
    </recommendedName>
    <domain>
        <recommendedName>
            <fullName evidence="14">Riboflavin kinase</fullName>
            <ecNumber evidence="14">2.7.1.26</ecNumber>
        </recommendedName>
        <alternativeName>
            <fullName evidence="14">Flavokinase</fullName>
        </alternativeName>
    </domain>
    <domain>
        <recommendedName>
            <fullName evidence="14">FMN adenylyltransferase</fullName>
            <ecNumber evidence="14">2.7.7.2</ecNumber>
        </recommendedName>
        <alternativeName>
            <fullName evidence="14">FAD pyrophosphorylase</fullName>
        </alternativeName>
        <alternativeName>
            <fullName evidence="14">FAD synthase</fullName>
        </alternativeName>
    </domain>
</protein>
<dbReference type="STRING" id="1469948.GCA_000732725_03361"/>
<keyword evidence="4 14" id="KW-0288">FMN</keyword>
<evidence type="ECO:0000256" key="10">
    <source>
        <dbReference type="ARBA" id="ARBA00022840"/>
    </source>
</evidence>
<dbReference type="InterPro" id="IPR014729">
    <property type="entry name" value="Rossmann-like_a/b/a_fold"/>
</dbReference>
<dbReference type="SMART" id="SM00904">
    <property type="entry name" value="Flavokinase"/>
    <property type="match status" value="1"/>
</dbReference>
<dbReference type="GO" id="GO:0006747">
    <property type="term" value="P:FAD biosynthetic process"/>
    <property type="evidence" value="ECO:0007669"/>
    <property type="project" value="UniProtKB-UniRule"/>
</dbReference>
<organism evidence="16 17">
    <name type="scientific">Kineothrix alysoides</name>
    <dbReference type="NCBI Taxonomy" id="1469948"/>
    <lineage>
        <taxon>Bacteria</taxon>
        <taxon>Bacillati</taxon>
        <taxon>Bacillota</taxon>
        <taxon>Clostridia</taxon>
        <taxon>Lachnospirales</taxon>
        <taxon>Lachnospiraceae</taxon>
        <taxon>Kineothrix</taxon>
    </lineage>
</organism>
<evidence type="ECO:0000256" key="7">
    <source>
        <dbReference type="ARBA" id="ARBA00022741"/>
    </source>
</evidence>
<reference evidence="16 17" key="1">
    <citation type="submission" date="2019-03" db="EMBL/GenBank/DDBJ databases">
        <title>Genomic Encyclopedia of Type Strains, Phase IV (KMG-IV): sequencing the most valuable type-strain genomes for metagenomic binning, comparative biology and taxonomic classification.</title>
        <authorList>
            <person name="Goeker M."/>
        </authorList>
    </citation>
    <scope>NUCLEOTIDE SEQUENCE [LARGE SCALE GENOMIC DNA]</scope>
    <source>
        <strain evidence="16 17">DSM 100556</strain>
    </source>
</reference>
<evidence type="ECO:0000259" key="15">
    <source>
        <dbReference type="SMART" id="SM00904"/>
    </source>
</evidence>
<evidence type="ECO:0000256" key="3">
    <source>
        <dbReference type="ARBA" id="ARBA00022630"/>
    </source>
</evidence>
<evidence type="ECO:0000256" key="2">
    <source>
        <dbReference type="ARBA" id="ARBA00005201"/>
    </source>
</evidence>
<dbReference type="GO" id="GO:0008531">
    <property type="term" value="F:riboflavin kinase activity"/>
    <property type="evidence" value="ECO:0007669"/>
    <property type="project" value="UniProtKB-UniRule"/>
</dbReference>
<dbReference type="PANTHER" id="PTHR22749:SF6">
    <property type="entry name" value="RIBOFLAVIN KINASE"/>
    <property type="match status" value="1"/>
</dbReference>
<evidence type="ECO:0000256" key="11">
    <source>
        <dbReference type="ARBA" id="ARBA00023268"/>
    </source>
</evidence>
<dbReference type="Gene3D" id="2.40.30.30">
    <property type="entry name" value="Riboflavin kinase-like"/>
    <property type="match status" value="1"/>
</dbReference>
<dbReference type="SUPFAM" id="SSF82114">
    <property type="entry name" value="Riboflavin kinase-like"/>
    <property type="match status" value="1"/>
</dbReference>
<keyword evidence="3 14" id="KW-0285">Flavoprotein</keyword>
<keyword evidence="5 14" id="KW-0808">Transferase</keyword>
<keyword evidence="10 14" id="KW-0067">ATP-binding</keyword>
<keyword evidence="17" id="KW-1185">Reference proteome</keyword>
<dbReference type="EC" id="2.7.1.26" evidence="14"/>
<dbReference type="Pfam" id="PF01687">
    <property type="entry name" value="Flavokinase"/>
    <property type="match status" value="1"/>
</dbReference>
<dbReference type="Gene3D" id="3.40.50.620">
    <property type="entry name" value="HUPs"/>
    <property type="match status" value="1"/>
</dbReference>
<evidence type="ECO:0000256" key="14">
    <source>
        <dbReference type="PIRNR" id="PIRNR004491"/>
    </source>
</evidence>
<feature type="domain" description="Riboflavin kinase" evidence="15">
    <location>
        <begin position="163"/>
        <end position="288"/>
    </location>
</feature>
<keyword evidence="6 14" id="KW-0548">Nucleotidyltransferase</keyword>
<evidence type="ECO:0000256" key="13">
    <source>
        <dbReference type="ARBA" id="ARBA00049494"/>
    </source>
</evidence>
<dbReference type="GO" id="GO:0009231">
    <property type="term" value="P:riboflavin biosynthetic process"/>
    <property type="evidence" value="ECO:0007669"/>
    <property type="project" value="InterPro"/>
</dbReference>
<comment type="pathway">
    <text evidence="1 14">Cofactor biosynthesis; FAD biosynthesis; FAD from FMN: step 1/1.</text>
</comment>
<dbReference type="InterPro" id="IPR015864">
    <property type="entry name" value="FAD_synthase"/>
</dbReference>
<evidence type="ECO:0000256" key="6">
    <source>
        <dbReference type="ARBA" id="ARBA00022695"/>
    </source>
</evidence>
<evidence type="ECO:0000256" key="1">
    <source>
        <dbReference type="ARBA" id="ARBA00004726"/>
    </source>
</evidence>
<sequence>MKQMNIEAMRDTYVAFGSFDGVHKGHLALLKALSEKGKKDQKTTVVVSCYSPSDMEEGVLTTEEEKEYFIADTGVDCFISCNMEEDGLLREKFLTEVILGKLGAKVIMTAEHESGLEELKRAAKPYGCEVCTIEPVLYKDEIINSSLVRKYFMECRFEEVTQMCGHTYVMIGEIVHGKALGRTVGMPTANLGVGDTKLKPPNGVYATRSVVEGECYQGLTNIGTRPSVDDLSIITIETFLLDFAKDIYGKKLILEVHLFIRGVQKFDNLEQVQNQVQKDLAQVKDYLDSLS</sequence>
<keyword evidence="8 14" id="KW-0418">Kinase</keyword>
<dbReference type="AlphaFoldDB" id="A0A4R1QPA4"/>
<evidence type="ECO:0000256" key="9">
    <source>
        <dbReference type="ARBA" id="ARBA00022827"/>
    </source>
</evidence>
<dbReference type="GO" id="GO:0003919">
    <property type="term" value="F:FMN adenylyltransferase activity"/>
    <property type="evidence" value="ECO:0007669"/>
    <property type="project" value="UniProtKB-UniRule"/>
</dbReference>
<comment type="similarity">
    <text evidence="14">Belongs to the ribF family.</text>
</comment>
<keyword evidence="9 14" id="KW-0274">FAD</keyword>
<dbReference type="InterPro" id="IPR002606">
    <property type="entry name" value="Riboflavin_kinase_bac"/>
</dbReference>
<evidence type="ECO:0000256" key="5">
    <source>
        <dbReference type="ARBA" id="ARBA00022679"/>
    </source>
</evidence>
<evidence type="ECO:0000313" key="16">
    <source>
        <dbReference type="EMBL" id="TCL55167.1"/>
    </source>
</evidence>
<dbReference type="InterPro" id="IPR015865">
    <property type="entry name" value="Riboflavin_kinase_bac/euk"/>
</dbReference>
<dbReference type="EMBL" id="SLUO01000016">
    <property type="protein sequence ID" value="TCL55167.1"/>
    <property type="molecule type" value="Genomic_DNA"/>
</dbReference>
<dbReference type="UniPathway" id="UPA00276">
    <property type="reaction ID" value="UER00406"/>
</dbReference>
<evidence type="ECO:0000256" key="12">
    <source>
        <dbReference type="ARBA" id="ARBA00047880"/>
    </source>
</evidence>
<dbReference type="SUPFAM" id="SSF52374">
    <property type="entry name" value="Nucleotidylyl transferase"/>
    <property type="match status" value="1"/>
</dbReference>
<dbReference type="InterPro" id="IPR023465">
    <property type="entry name" value="Riboflavin_kinase_dom_sf"/>
</dbReference>
<dbReference type="UniPathway" id="UPA00277">
    <property type="reaction ID" value="UER00407"/>
</dbReference>
<evidence type="ECO:0000256" key="4">
    <source>
        <dbReference type="ARBA" id="ARBA00022643"/>
    </source>
</evidence>
<dbReference type="PANTHER" id="PTHR22749">
    <property type="entry name" value="RIBOFLAVIN KINASE/FMN ADENYLYLTRANSFERASE"/>
    <property type="match status" value="1"/>
</dbReference>
<keyword evidence="11" id="KW-0511">Multifunctional enzyme</keyword>
<keyword evidence="7 14" id="KW-0547">Nucleotide-binding</keyword>
<comment type="caution">
    <text evidence="16">The sequence shown here is derived from an EMBL/GenBank/DDBJ whole genome shotgun (WGS) entry which is preliminary data.</text>
</comment>
<dbReference type="EC" id="2.7.7.2" evidence="14"/>
<evidence type="ECO:0000313" key="17">
    <source>
        <dbReference type="Proteomes" id="UP000295718"/>
    </source>
</evidence>
<dbReference type="Pfam" id="PF06574">
    <property type="entry name" value="FAD_syn"/>
    <property type="match status" value="1"/>
</dbReference>
<dbReference type="GO" id="GO:0009398">
    <property type="term" value="P:FMN biosynthetic process"/>
    <property type="evidence" value="ECO:0007669"/>
    <property type="project" value="UniProtKB-UniRule"/>
</dbReference>
<dbReference type="GO" id="GO:0005524">
    <property type="term" value="F:ATP binding"/>
    <property type="evidence" value="ECO:0007669"/>
    <property type="project" value="UniProtKB-UniRule"/>
</dbReference>
<gene>
    <name evidence="16" type="ORF">EDD76_1167</name>
</gene>
<dbReference type="RefSeq" id="WP_031391990.1">
    <property type="nucleotide sequence ID" value="NZ_JPNB01000002.1"/>
</dbReference>
<evidence type="ECO:0000256" key="8">
    <source>
        <dbReference type="ARBA" id="ARBA00022777"/>
    </source>
</evidence>
<dbReference type="Proteomes" id="UP000295718">
    <property type="component" value="Unassembled WGS sequence"/>
</dbReference>
<dbReference type="InterPro" id="IPR023468">
    <property type="entry name" value="Riboflavin_kinase"/>
</dbReference>
<comment type="pathway">
    <text evidence="2 14">Cofactor biosynthesis; FMN biosynthesis; FMN from riboflavin (ATP route): step 1/1.</text>
</comment>
<proteinExistence type="inferred from homology"/>
<dbReference type="PIRSF" id="PIRSF004491">
    <property type="entry name" value="FAD_Synth"/>
    <property type="match status" value="1"/>
</dbReference>
<accession>A0A4R1QPA4</accession>